<proteinExistence type="predicted"/>
<sequence>MTKMGCSRFSFFIILLVALFPSSLSEIPFFEIRNDNRPIVPFNQFGFTHKGLLELGVSKISLSNSNLDLSKVSFFLCTLDSWLHVIQQLEDGEIWCALQSDLIKSIYSFNSLNGKDSFSILYKEEIDAD</sequence>
<evidence type="ECO:0000256" key="1">
    <source>
        <dbReference type="SAM" id="SignalP"/>
    </source>
</evidence>
<keyword evidence="1" id="KW-0732">Signal</keyword>
<evidence type="ECO:0000313" key="4">
    <source>
        <dbReference type="Proteomes" id="UP000289340"/>
    </source>
</evidence>
<feature type="domain" description="CAND6/7 N-terminal" evidence="2">
    <location>
        <begin position="31"/>
        <end position="119"/>
    </location>
</feature>
<dbReference type="Pfam" id="PF21904">
    <property type="entry name" value="CAND6-7_N"/>
    <property type="match status" value="1"/>
</dbReference>
<dbReference type="AlphaFoldDB" id="A0A445F020"/>
<organism evidence="3 4">
    <name type="scientific">Glycine soja</name>
    <name type="common">Wild soybean</name>
    <dbReference type="NCBI Taxonomy" id="3848"/>
    <lineage>
        <taxon>Eukaryota</taxon>
        <taxon>Viridiplantae</taxon>
        <taxon>Streptophyta</taxon>
        <taxon>Embryophyta</taxon>
        <taxon>Tracheophyta</taxon>
        <taxon>Spermatophyta</taxon>
        <taxon>Magnoliopsida</taxon>
        <taxon>eudicotyledons</taxon>
        <taxon>Gunneridae</taxon>
        <taxon>Pentapetalae</taxon>
        <taxon>rosids</taxon>
        <taxon>fabids</taxon>
        <taxon>Fabales</taxon>
        <taxon>Fabaceae</taxon>
        <taxon>Papilionoideae</taxon>
        <taxon>50 kb inversion clade</taxon>
        <taxon>NPAAA clade</taxon>
        <taxon>indigoferoid/millettioid clade</taxon>
        <taxon>Phaseoleae</taxon>
        <taxon>Glycine</taxon>
        <taxon>Glycine subgen. Soja</taxon>
    </lineage>
</organism>
<gene>
    <name evidence="3" type="ORF">D0Y65_052934</name>
</gene>
<reference evidence="3 4" key="1">
    <citation type="submission" date="2018-09" db="EMBL/GenBank/DDBJ databases">
        <title>A high-quality reference genome of wild soybean provides a powerful tool to mine soybean genomes.</title>
        <authorList>
            <person name="Xie M."/>
            <person name="Chung C.Y.L."/>
            <person name="Li M.-W."/>
            <person name="Wong F.-L."/>
            <person name="Chan T.-F."/>
            <person name="Lam H.-M."/>
        </authorList>
    </citation>
    <scope>NUCLEOTIDE SEQUENCE [LARGE SCALE GENOMIC DNA]</scope>
    <source>
        <strain evidence="4">cv. W05</strain>
        <tissue evidence="3">Hypocotyl of etiolated seedlings</tissue>
    </source>
</reference>
<feature type="signal peptide" evidence="1">
    <location>
        <begin position="1"/>
        <end position="25"/>
    </location>
</feature>
<accession>A0A445F020</accession>
<evidence type="ECO:0000313" key="3">
    <source>
        <dbReference type="EMBL" id="RZB42158.1"/>
    </source>
</evidence>
<name>A0A445F020_GLYSO</name>
<comment type="caution">
    <text evidence="3">The sequence shown here is derived from an EMBL/GenBank/DDBJ whole genome shotgun (WGS) entry which is preliminary data.</text>
</comment>
<dbReference type="Proteomes" id="UP000289340">
    <property type="component" value="Chromosome 20"/>
</dbReference>
<dbReference type="EMBL" id="QZWG01000020">
    <property type="protein sequence ID" value="RZB42158.1"/>
    <property type="molecule type" value="Genomic_DNA"/>
</dbReference>
<protein>
    <recommendedName>
        <fullName evidence="2">CAND6/7 N-terminal domain-containing protein</fullName>
    </recommendedName>
</protein>
<keyword evidence="4" id="KW-1185">Reference proteome</keyword>
<feature type="chain" id="PRO_5019577222" description="CAND6/7 N-terminal domain-containing protein" evidence="1">
    <location>
        <begin position="26"/>
        <end position="129"/>
    </location>
</feature>
<dbReference type="InterPro" id="IPR054103">
    <property type="entry name" value="CAND6-7_N"/>
</dbReference>
<evidence type="ECO:0000259" key="2">
    <source>
        <dbReference type="Pfam" id="PF21904"/>
    </source>
</evidence>